<evidence type="ECO:0008006" key="5">
    <source>
        <dbReference type="Google" id="ProtNLM"/>
    </source>
</evidence>
<dbReference type="EMBL" id="NLFK01000020">
    <property type="protein sequence ID" value="OZN24034.1"/>
    <property type="molecule type" value="Genomic_DNA"/>
</dbReference>
<reference evidence="1 3" key="1">
    <citation type="submission" date="2017-07" db="EMBL/GenBank/DDBJ databases">
        <title>Virulence factors identified in Actinobacillus seminis.</title>
        <authorList>
            <person name="Negrete-Abascal E."/>
            <person name="Vaca-Pacheco S."/>
            <person name="Montes-Garcia F."/>
            <person name="Leyto-Gil A.M."/>
            <person name="Fragoso-Garcia E."/>
            <person name="Carvente-Garcia R."/>
            <person name="Perez-Agueros S."/>
            <person name="Castelan-Sanchez H.G."/>
            <person name="Garcia-Molina A."/>
            <person name="Villamar T.E."/>
            <person name="Vazquez-Cruz C."/>
        </authorList>
    </citation>
    <scope>NUCLEOTIDE SEQUENCE [LARGE SCALE GENOMIC DNA]</scope>
    <source>
        <strain evidence="1 3">ATCC 15768</strain>
    </source>
</reference>
<dbReference type="OrthoDB" id="5679745at2"/>
<protein>
    <recommendedName>
        <fullName evidence="5">Lipoprotein</fullName>
    </recommendedName>
</protein>
<evidence type="ECO:0000313" key="1">
    <source>
        <dbReference type="EMBL" id="OZN24034.1"/>
    </source>
</evidence>
<dbReference type="EMBL" id="UFSB01000001">
    <property type="protein sequence ID" value="SUU37200.1"/>
    <property type="molecule type" value="Genomic_DNA"/>
</dbReference>
<dbReference type="InParanoid" id="A0A263H9B5"/>
<accession>A0A263H9B5</accession>
<sequence>MRIIIYLFAPFFITSCLVWDLMPAYSSYWNEDVWRHIDTKEPLPDHIHVSCFRESLQGFEIRDISGFPEVIGVENKKQSNRKYAICLRNKGFVFNASYKYCYKFRAICDRYNEYRK</sequence>
<dbReference type="RefSeq" id="WP_094947999.1">
    <property type="nucleotide sequence ID" value="NZ_NLFK01000020.1"/>
</dbReference>
<dbReference type="Proteomes" id="UP000215738">
    <property type="component" value="Unassembled WGS sequence"/>
</dbReference>
<dbReference type="AlphaFoldDB" id="A0A263H9B5"/>
<evidence type="ECO:0000313" key="4">
    <source>
        <dbReference type="Proteomes" id="UP000254507"/>
    </source>
</evidence>
<evidence type="ECO:0000313" key="3">
    <source>
        <dbReference type="Proteomes" id="UP000215738"/>
    </source>
</evidence>
<dbReference type="Proteomes" id="UP000254507">
    <property type="component" value="Unassembled WGS sequence"/>
</dbReference>
<gene>
    <name evidence="1" type="ORF">CFY87_11345</name>
    <name evidence="2" type="ORF">NCTC10851_01481</name>
</gene>
<keyword evidence="3" id="KW-1185">Reference proteome</keyword>
<evidence type="ECO:0000313" key="2">
    <source>
        <dbReference type="EMBL" id="SUU37200.1"/>
    </source>
</evidence>
<name>A0A263H9B5_9PAST</name>
<dbReference type="PROSITE" id="PS51257">
    <property type="entry name" value="PROKAR_LIPOPROTEIN"/>
    <property type="match status" value="1"/>
</dbReference>
<proteinExistence type="predicted"/>
<reference evidence="2 4" key="2">
    <citation type="submission" date="2018-06" db="EMBL/GenBank/DDBJ databases">
        <authorList>
            <consortium name="Pathogen Informatics"/>
            <person name="Doyle S."/>
        </authorList>
    </citation>
    <scope>NUCLEOTIDE SEQUENCE [LARGE SCALE GENOMIC DNA]</scope>
    <source>
        <strain evidence="2 4">NCTC10851</strain>
    </source>
</reference>
<organism evidence="2 4">
    <name type="scientific">Actinobacillus seminis</name>
    <dbReference type="NCBI Taxonomy" id="722"/>
    <lineage>
        <taxon>Bacteria</taxon>
        <taxon>Pseudomonadati</taxon>
        <taxon>Pseudomonadota</taxon>
        <taxon>Gammaproteobacteria</taxon>
        <taxon>Pasteurellales</taxon>
        <taxon>Pasteurellaceae</taxon>
        <taxon>Actinobacillus</taxon>
    </lineage>
</organism>